<dbReference type="EMBL" id="JACHBQ010000001">
    <property type="protein sequence ID" value="MBB5640043.1"/>
    <property type="molecule type" value="Genomic_DNA"/>
</dbReference>
<evidence type="ECO:0000256" key="3">
    <source>
        <dbReference type="ARBA" id="ARBA00023027"/>
    </source>
</evidence>
<dbReference type="EMBL" id="JPXF01000038">
    <property type="protein sequence ID" value="KGJ74670.1"/>
    <property type="molecule type" value="Genomic_DNA"/>
</dbReference>
<dbReference type="InterPro" id="IPR000683">
    <property type="entry name" value="Gfo/Idh/MocA-like_OxRdtase_N"/>
</dbReference>
<evidence type="ECO:0000256" key="2">
    <source>
        <dbReference type="ARBA" id="ARBA00023002"/>
    </source>
</evidence>
<proteinExistence type="inferred from homology"/>
<dbReference type="PANTHER" id="PTHR43708">
    <property type="entry name" value="CONSERVED EXPRESSED OXIDOREDUCTASE (EUROFUNG)"/>
    <property type="match status" value="1"/>
</dbReference>
<protein>
    <submittedName>
        <fullName evidence="6">Oxidoreductase</fullName>
    </submittedName>
    <submittedName>
        <fullName evidence="7">Putative dehydrogenase</fullName>
    </submittedName>
</protein>
<dbReference type="eggNOG" id="COG0673">
    <property type="taxonomic scope" value="Bacteria"/>
</dbReference>
<keyword evidence="8" id="KW-1185">Reference proteome</keyword>
<name>A0A099J9D2_9MICO</name>
<dbReference type="Proteomes" id="UP000029864">
    <property type="component" value="Unassembled WGS sequence"/>
</dbReference>
<feature type="domain" description="Gfo/Idh/MocA-like oxidoreductase N-terminal" evidence="4">
    <location>
        <begin position="8"/>
        <end position="129"/>
    </location>
</feature>
<evidence type="ECO:0000259" key="4">
    <source>
        <dbReference type="Pfam" id="PF01408"/>
    </source>
</evidence>
<dbReference type="InterPro" id="IPR055170">
    <property type="entry name" value="GFO_IDH_MocA-like_dom"/>
</dbReference>
<evidence type="ECO:0000313" key="8">
    <source>
        <dbReference type="Proteomes" id="UP000029864"/>
    </source>
</evidence>
<dbReference type="RefSeq" id="WP_035836647.1">
    <property type="nucleotide sequence ID" value="NZ_JACHBQ010000001.1"/>
</dbReference>
<keyword evidence="3" id="KW-0520">NAD</keyword>
<organism evidence="6 8">
    <name type="scientific">Cryobacterium roopkundense</name>
    <dbReference type="NCBI Taxonomy" id="1001240"/>
    <lineage>
        <taxon>Bacteria</taxon>
        <taxon>Bacillati</taxon>
        <taxon>Actinomycetota</taxon>
        <taxon>Actinomycetes</taxon>
        <taxon>Micrococcales</taxon>
        <taxon>Microbacteriaceae</taxon>
        <taxon>Cryobacterium</taxon>
    </lineage>
</organism>
<evidence type="ECO:0000313" key="9">
    <source>
        <dbReference type="Proteomes" id="UP000561726"/>
    </source>
</evidence>
<dbReference type="SUPFAM" id="SSF51735">
    <property type="entry name" value="NAD(P)-binding Rossmann-fold domains"/>
    <property type="match status" value="1"/>
</dbReference>
<dbReference type="Gene3D" id="3.40.50.720">
    <property type="entry name" value="NAD(P)-binding Rossmann-like Domain"/>
    <property type="match status" value="1"/>
</dbReference>
<dbReference type="GO" id="GO:0000166">
    <property type="term" value="F:nucleotide binding"/>
    <property type="evidence" value="ECO:0007669"/>
    <property type="project" value="InterPro"/>
</dbReference>
<comment type="caution">
    <text evidence="6">The sequence shown here is derived from an EMBL/GenBank/DDBJ whole genome shotgun (WGS) entry which is preliminary data.</text>
</comment>
<dbReference type="Pfam" id="PF22725">
    <property type="entry name" value="GFO_IDH_MocA_C3"/>
    <property type="match status" value="1"/>
</dbReference>
<evidence type="ECO:0000313" key="6">
    <source>
        <dbReference type="EMBL" id="KGJ74670.1"/>
    </source>
</evidence>
<evidence type="ECO:0000259" key="5">
    <source>
        <dbReference type="Pfam" id="PF22725"/>
    </source>
</evidence>
<dbReference type="Pfam" id="PF01408">
    <property type="entry name" value="GFO_IDH_MocA"/>
    <property type="match status" value="1"/>
</dbReference>
<reference evidence="7 9" key="2">
    <citation type="submission" date="2020-08" db="EMBL/GenBank/DDBJ databases">
        <title>Sequencing the genomes of 1000 actinobacteria strains.</title>
        <authorList>
            <person name="Klenk H.-P."/>
        </authorList>
    </citation>
    <scope>NUCLEOTIDE SEQUENCE [LARGE SCALE GENOMIC DNA]</scope>
    <source>
        <strain evidence="7 9">DSM 21065</strain>
    </source>
</reference>
<dbReference type="Proteomes" id="UP000561726">
    <property type="component" value="Unassembled WGS sequence"/>
</dbReference>
<evidence type="ECO:0000313" key="7">
    <source>
        <dbReference type="EMBL" id="MBB5640043.1"/>
    </source>
</evidence>
<dbReference type="InterPro" id="IPR036291">
    <property type="entry name" value="NAD(P)-bd_dom_sf"/>
</dbReference>
<dbReference type="Gene3D" id="3.30.360.10">
    <property type="entry name" value="Dihydrodipicolinate Reductase, domain 2"/>
    <property type="match status" value="1"/>
</dbReference>
<reference evidence="6 8" key="1">
    <citation type="submission" date="2014-08" db="EMBL/GenBank/DDBJ databases">
        <authorList>
            <person name="Sisinthy S."/>
        </authorList>
    </citation>
    <scope>NUCLEOTIDE SEQUENCE [LARGE SCALE GENOMIC DNA]</scope>
    <source>
        <strain evidence="6 8">RuG17</strain>
    </source>
</reference>
<dbReference type="SUPFAM" id="SSF55347">
    <property type="entry name" value="Glyceraldehyde-3-phosphate dehydrogenase-like, C-terminal domain"/>
    <property type="match status" value="1"/>
</dbReference>
<keyword evidence="2" id="KW-0560">Oxidoreductase</keyword>
<sequence>MASHSAPIRTAVIGFGLSGRTFHSPFIAANPEFSLDVIVTGNRARRADAARLYPKARIVATTAELFEHAAELDLVVIGSPPATHADLADQALDAGLAVVVDKPFAVTSDEGRALVEKADRLGATLTVFHNRRWDGDFLTLQALVEAGSLGEVRRFESRFEFWKPVPRPSWKLEATPDDGGGLLYDLGPHLIDQALVLFGSVADVYAEVLTRREGALADDDVFVALTHESGTTSHLWLNGLAAQRAPRFHVLGSESAYTVWGLDGQEAALKQGAEPTDADFGVADEADWGLVGIDGDLTSYPTERGRYDLFYADLADAILRDGPVPVDPRDALRVIEIIERIHAAR</sequence>
<gene>
    <name evidence="7" type="ORF">BJ997_000591</name>
    <name evidence="6" type="ORF">GY21_10365</name>
</gene>
<dbReference type="PANTHER" id="PTHR43708:SF5">
    <property type="entry name" value="CONSERVED EXPRESSED OXIDOREDUCTASE (EUROFUNG)-RELATED"/>
    <property type="match status" value="1"/>
</dbReference>
<comment type="similarity">
    <text evidence="1">Belongs to the Gfo/Idh/MocA family.</text>
</comment>
<feature type="domain" description="GFO/IDH/MocA-like oxidoreductase" evidence="5">
    <location>
        <begin position="137"/>
        <end position="255"/>
    </location>
</feature>
<dbReference type="STRING" id="1001240.GY21_10365"/>
<dbReference type="InterPro" id="IPR051317">
    <property type="entry name" value="Gfo/Idh/MocA_oxidoreduct"/>
</dbReference>
<evidence type="ECO:0000256" key="1">
    <source>
        <dbReference type="ARBA" id="ARBA00010928"/>
    </source>
</evidence>
<accession>A0A099J9D2</accession>
<dbReference type="AlphaFoldDB" id="A0A099J9D2"/>
<dbReference type="OrthoDB" id="256869at2"/>
<dbReference type="GO" id="GO:0016491">
    <property type="term" value="F:oxidoreductase activity"/>
    <property type="evidence" value="ECO:0007669"/>
    <property type="project" value="UniProtKB-KW"/>
</dbReference>